<evidence type="ECO:0000313" key="2">
    <source>
        <dbReference type="Proteomes" id="UP001527925"/>
    </source>
</evidence>
<dbReference type="Proteomes" id="UP001527925">
    <property type="component" value="Unassembled WGS sequence"/>
</dbReference>
<protein>
    <submittedName>
        <fullName evidence="1">Uncharacterized protein</fullName>
    </submittedName>
</protein>
<comment type="caution">
    <text evidence="1">The sequence shown here is derived from an EMBL/GenBank/DDBJ whole genome shotgun (WGS) entry which is preliminary data.</text>
</comment>
<dbReference type="EMBL" id="JADGIZ020000001">
    <property type="protein sequence ID" value="KAL2920200.1"/>
    <property type="molecule type" value="Genomic_DNA"/>
</dbReference>
<gene>
    <name evidence="1" type="ORF">HK105_200267</name>
</gene>
<evidence type="ECO:0000313" key="1">
    <source>
        <dbReference type="EMBL" id="KAL2920200.1"/>
    </source>
</evidence>
<keyword evidence="2" id="KW-1185">Reference proteome</keyword>
<name>A0ABR4NL06_9FUNG</name>
<proteinExistence type="predicted"/>
<reference evidence="1 2" key="1">
    <citation type="submission" date="2023-09" db="EMBL/GenBank/DDBJ databases">
        <title>Pangenome analysis of Batrachochytrium dendrobatidis and related Chytrids.</title>
        <authorList>
            <person name="Yacoub M.N."/>
            <person name="Stajich J.E."/>
            <person name="James T.Y."/>
        </authorList>
    </citation>
    <scope>NUCLEOTIDE SEQUENCE [LARGE SCALE GENOMIC DNA]</scope>
    <source>
        <strain evidence="1 2">JEL0888</strain>
    </source>
</reference>
<organism evidence="1 2">
    <name type="scientific">Polyrhizophydium stewartii</name>
    <dbReference type="NCBI Taxonomy" id="2732419"/>
    <lineage>
        <taxon>Eukaryota</taxon>
        <taxon>Fungi</taxon>
        <taxon>Fungi incertae sedis</taxon>
        <taxon>Chytridiomycota</taxon>
        <taxon>Chytridiomycota incertae sedis</taxon>
        <taxon>Chytridiomycetes</taxon>
        <taxon>Rhizophydiales</taxon>
        <taxon>Rhizophydiales incertae sedis</taxon>
        <taxon>Polyrhizophydium</taxon>
    </lineage>
</organism>
<accession>A0ABR4NL06</accession>
<sequence length="293" mass="31443">MRGEEPGTYSFVVQPVDFQAAVPVNVATQKTITLSWSTDTCAGAVDSAGRAITGGSAHPVQGSCRDSKGQPVTINLNNVFPRGLTTLSLRRGLGSDSISTDLLPTVTNSAALAGSQRQVTVNIANLVSDYYALSLSATDANGNLVRGQSQFFGIQNVAPLPPIGSMQLWSPLPGSYWLAGTEYRIRWEMLQKAIVPDFFHVDLLTSEGLLAARLFEAYPPNTDDTLLGAGRPLNYTIWAIDPALRNKRFKLRITGVFVSNGIIQPVTSTNPTVDSGVFFVGPVKPDTTSQKKK</sequence>